<dbReference type="RefSeq" id="WP_185053605.1">
    <property type="nucleotide sequence ID" value="NZ_BAABIX010000008.1"/>
</dbReference>
<dbReference type="Pfam" id="PF02518">
    <property type="entry name" value="HATPase_c"/>
    <property type="match status" value="1"/>
</dbReference>
<keyword evidence="12" id="KW-1185">Reference proteome</keyword>
<dbReference type="Proteomes" id="UP000578449">
    <property type="component" value="Unassembled WGS sequence"/>
</dbReference>
<feature type="transmembrane region" description="Helical" evidence="9">
    <location>
        <begin position="127"/>
        <end position="150"/>
    </location>
</feature>
<reference evidence="11 12" key="1">
    <citation type="submission" date="2020-08" db="EMBL/GenBank/DDBJ databases">
        <title>Genomic Encyclopedia of Type Strains, Phase IV (KMG-IV): sequencing the most valuable type-strain genomes for metagenomic binning, comparative biology and taxonomic classification.</title>
        <authorList>
            <person name="Goeker M."/>
        </authorList>
    </citation>
    <scope>NUCLEOTIDE SEQUENCE [LARGE SCALE GENOMIC DNA]</scope>
    <source>
        <strain evidence="11 12">DSM 45615</strain>
    </source>
</reference>
<gene>
    <name evidence="11" type="ORF">HNP84_006482</name>
</gene>
<comment type="catalytic activity">
    <reaction evidence="1">
        <text>ATP + protein L-histidine = ADP + protein N-phospho-L-histidine.</text>
        <dbReference type="EC" id="2.7.13.3"/>
    </reaction>
</comment>
<keyword evidence="8" id="KW-0902">Two-component regulatory system</keyword>
<keyword evidence="6 11" id="KW-0418">Kinase</keyword>
<keyword evidence="9" id="KW-0812">Transmembrane</keyword>
<keyword evidence="9" id="KW-0472">Membrane</keyword>
<proteinExistence type="predicted"/>
<dbReference type="InterPro" id="IPR050482">
    <property type="entry name" value="Sensor_HK_TwoCompSys"/>
</dbReference>
<keyword evidence="7" id="KW-0067">ATP-binding</keyword>
<keyword evidence="5" id="KW-0547">Nucleotide-binding</keyword>
<name>A0A840PFW5_9ACTN</name>
<dbReference type="InterPro" id="IPR011712">
    <property type="entry name" value="Sig_transdc_His_kin_sub3_dim/P"/>
</dbReference>
<dbReference type="CDD" id="cd16917">
    <property type="entry name" value="HATPase_UhpB-NarQ-NarX-like"/>
    <property type="match status" value="1"/>
</dbReference>
<keyword evidence="4" id="KW-0808">Transferase</keyword>
<evidence type="ECO:0000256" key="4">
    <source>
        <dbReference type="ARBA" id="ARBA00022679"/>
    </source>
</evidence>
<dbReference type="Pfam" id="PF07730">
    <property type="entry name" value="HisKA_3"/>
    <property type="match status" value="1"/>
</dbReference>
<dbReference type="Gene3D" id="1.20.5.1930">
    <property type="match status" value="1"/>
</dbReference>
<dbReference type="GO" id="GO:0005524">
    <property type="term" value="F:ATP binding"/>
    <property type="evidence" value="ECO:0007669"/>
    <property type="project" value="UniProtKB-KW"/>
</dbReference>
<dbReference type="SMART" id="SM00387">
    <property type="entry name" value="HATPase_c"/>
    <property type="match status" value="1"/>
</dbReference>
<organism evidence="11 12">
    <name type="scientific">Thermocatellispora tengchongensis</name>
    <dbReference type="NCBI Taxonomy" id="1073253"/>
    <lineage>
        <taxon>Bacteria</taxon>
        <taxon>Bacillati</taxon>
        <taxon>Actinomycetota</taxon>
        <taxon>Actinomycetes</taxon>
        <taxon>Streptosporangiales</taxon>
        <taxon>Streptosporangiaceae</taxon>
        <taxon>Thermocatellispora</taxon>
    </lineage>
</organism>
<dbReference type="SUPFAM" id="SSF55874">
    <property type="entry name" value="ATPase domain of HSP90 chaperone/DNA topoisomerase II/histidine kinase"/>
    <property type="match status" value="1"/>
</dbReference>
<evidence type="ECO:0000313" key="11">
    <source>
        <dbReference type="EMBL" id="MBB5136731.1"/>
    </source>
</evidence>
<sequence>MRAWRESWADAALTVAVGAVTLAGLAAELVVTARPHPPAVWACLLALTATAPLLVRRRAPVAAALGGLLAAYVYNAAGYPGLAPALPLFAVCYSITAYGRSSWSLATGMAVVGAASVIPTLPPGPMAWTSFPVLGPSAAMAWMVVLGAAARSRRLAADARLEHARTEAARRLAAERIAVAREVHDVLAHTITTISIQSGLALDALDSDPEQARSAMAAVRAAAKQARPQVRAALELLRGDVPGAPDDPLAAPPVPAGRPVAALDPQPGFGQLARLAGQAREAGLRVHLTAPPDAAEVPPLLQLTAYRIVQEALTNVLKHSGARQAWVDVRVAGGGVVVDVTDDGGAGHDGEPDPHPAGFGLRGMRERAASVGGTLTAGPRPGAGFHVRAELPMEDGW</sequence>
<comment type="caution">
    <text evidence="11">The sequence shown here is derived from an EMBL/GenBank/DDBJ whole genome shotgun (WGS) entry which is preliminary data.</text>
</comment>
<dbReference type="InterPro" id="IPR036890">
    <property type="entry name" value="HATPase_C_sf"/>
</dbReference>
<evidence type="ECO:0000259" key="10">
    <source>
        <dbReference type="SMART" id="SM00387"/>
    </source>
</evidence>
<dbReference type="PANTHER" id="PTHR24421">
    <property type="entry name" value="NITRATE/NITRITE SENSOR PROTEIN NARX-RELATED"/>
    <property type="match status" value="1"/>
</dbReference>
<dbReference type="AlphaFoldDB" id="A0A840PFW5"/>
<dbReference type="Gene3D" id="3.30.565.10">
    <property type="entry name" value="Histidine kinase-like ATPase, C-terminal domain"/>
    <property type="match status" value="1"/>
</dbReference>
<dbReference type="EC" id="2.7.13.3" evidence="2"/>
<feature type="domain" description="Histidine kinase/HSP90-like ATPase" evidence="10">
    <location>
        <begin position="300"/>
        <end position="395"/>
    </location>
</feature>
<evidence type="ECO:0000256" key="1">
    <source>
        <dbReference type="ARBA" id="ARBA00000085"/>
    </source>
</evidence>
<evidence type="ECO:0000256" key="9">
    <source>
        <dbReference type="SAM" id="Phobius"/>
    </source>
</evidence>
<keyword evidence="9" id="KW-1133">Transmembrane helix</keyword>
<evidence type="ECO:0000256" key="7">
    <source>
        <dbReference type="ARBA" id="ARBA00022840"/>
    </source>
</evidence>
<evidence type="ECO:0000256" key="8">
    <source>
        <dbReference type="ARBA" id="ARBA00023012"/>
    </source>
</evidence>
<evidence type="ECO:0000256" key="5">
    <source>
        <dbReference type="ARBA" id="ARBA00022741"/>
    </source>
</evidence>
<accession>A0A840PFW5</accession>
<dbReference type="GO" id="GO:0016020">
    <property type="term" value="C:membrane"/>
    <property type="evidence" value="ECO:0007669"/>
    <property type="project" value="InterPro"/>
</dbReference>
<dbReference type="InterPro" id="IPR003594">
    <property type="entry name" value="HATPase_dom"/>
</dbReference>
<feature type="transmembrane region" description="Helical" evidence="9">
    <location>
        <begin position="36"/>
        <end position="55"/>
    </location>
</feature>
<evidence type="ECO:0000256" key="2">
    <source>
        <dbReference type="ARBA" id="ARBA00012438"/>
    </source>
</evidence>
<protein>
    <recommendedName>
        <fullName evidence="2">histidine kinase</fullName>
        <ecNumber evidence="2">2.7.13.3</ecNumber>
    </recommendedName>
</protein>
<dbReference type="PANTHER" id="PTHR24421:SF10">
    <property type="entry name" value="NITRATE_NITRITE SENSOR PROTEIN NARQ"/>
    <property type="match status" value="1"/>
</dbReference>
<evidence type="ECO:0000313" key="12">
    <source>
        <dbReference type="Proteomes" id="UP000578449"/>
    </source>
</evidence>
<dbReference type="GO" id="GO:0000155">
    <property type="term" value="F:phosphorelay sensor kinase activity"/>
    <property type="evidence" value="ECO:0007669"/>
    <property type="project" value="InterPro"/>
</dbReference>
<keyword evidence="3" id="KW-0597">Phosphoprotein</keyword>
<evidence type="ECO:0000256" key="3">
    <source>
        <dbReference type="ARBA" id="ARBA00022553"/>
    </source>
</evidence>
<evidence type="ECO:0000256" key="6">
    <source>
        <dbReference type="ARBA" id="ARBA00022777"/>
    </source>
</evidence>
<dbReference type="EMBL" id="JACHGN010000015">
    <property type="protein sequence ID" value="MBB5136731.1"/>
    <property type="molecule type" value="Genomic_DNA"/>
</dbReference>
<dbReference type="GO" id="GO:0046983">
    <property type="term" value="F:protein dimerization activity"/>
    <property type="evidence" value="ECO:0007669"/>
    <property type="project" value="InterPro"/>
</dbReference>